<comment type="subcellular location">
    <subcellularLocation>
        <location evidence="1">Secreted</location>
    </subcellularLocation>
</comment>
<dbReference type="KEGG" id="tum:CBW65_02340"/>
<proteinExistence type="inferred from homology"/>
<protein>
    <submittedName>
        <fullName evidence="11">Uncharacterized protein</fullName>
    </submittedName>
</protein>
<dbReference type="GO" id="GO:0005576">
    <property type="term" value="C:extracellular region"/>
    <property type="evidence" value="ECO:0007669"/>
    <property type="project" value="UniProtKB-SubCell"/>
</dbReference>
<dbReference type="GO" id="GO:0004252">
    <property type="term" value="F:serine-type endopeptidase activity"/>
    <property type="evidence" value="ECO:0007669"/>
    <property type="project" value="UniProtKB-UniRule"/>
</dbReference>
<feature type="chain" id="PRO_5039648027" evidence="8">
    <location>
        <begin position="28"/>
        <end position="406"/>
    </location>
</feature>
<reference evidence="12" key="1">
    <citation type="submission" date="2017-05" db="EMBL/GenBank/DDBJ databases">
        <authorList>
            <person name="Sung H."/>
        </authorList>
    </citation>
    <scope>NUCLEOTIDE SEQUENCE [LARGE SCALE GENOMIC DNA]</scope>
    <source>
        <strain evidence="12">AR23208</strain>
    </source>
</reference>
<comment type="similarity">
    <text evidence="2 7">Belongs to the peptidase S8 family.</text>
</comment>
<feature type="domain" description="Fervidolysin-like N-terminal prodomain" evidence="10">
    <location>
        <begin position="38"/>
        <end position="108"/>
    </location>
</feature>
<dbReference type="InterPro" id="IPR000209">
    <property type="entry name" value="Peptidase_S8/S53_dom"/>
</dbReference>
<keyword evidence="8" id="KW-0732">Signal</keyword>
<dbReference type="PRINTS" id="PR00723">
    <property type="entry name" value="SUBTILISIN"/>
</dbReference>
<dbReference type="PROSITE" id="PS00137">
    <property type="entry name" value="SUBTILASE_HIS"/>
    <property type="match status" value="1"/>
</dbReference>
<evidence type="ECO:0000259" key="9">
    <source>
        <dbReference type="Pfam" id="PF00082"/>
    </source>
</evidence>
<evidence type="ECO:0000313" key="12">
    <source>
        <dbReference type="Proteomes" id="UP000195437"/>
    </source>
</evidence>
<evidence type="ECO:0000256" key="3">
    <source>
        <dbReference type="ARBA" id="ARBA00022525"/>
    </source>
</evidence>
<dbReference type="AlphaFoldDB" id="A0A1Y0IHQ7"/>
<keyword evidence="5 7" id="KW-0378">Hydrolase</keyword>
<dbReference type="PANTHER" id="PTHR43399">
    <property type="entry name" value="SUBTILISIN-RELATED"/>
    <property type="match status" value="1"/>
</dbReference>
<dbReference type="Pfam" id="PF00082">
    <property type="entry name" value="Peptidase_S8"/>
    <property type="match status" value="1"/>
</dbReference>
<dbReference type="PROSITE" id="PS00136">
    <property type="entry name" value="SUBTILASE_ASP"/>
    <property type="match status" value="1"/>
</dbReference>
<name>A0A1Y0IHQ7_9BACL</name>
<evidence type="ECO:0000256" key="5">
    <source>
        <dbReference type="ARBA" id="ARBA00022801"/>
    </source>
</evidence>
<accession>A0A1Y0IHQ7</accession>
<keyword evidence="6 7" id="KW-0720">Serine protease</keyword>
<feature type="active site" description="Charge relay system" evidence="7">
    <location>
        <position position="186"/>
    </location>
</feature>
<dbReference type="InterPro" id="IPR023827">
    <property type="entry name" value="Peptidase_S8_Asp-AS"/>
</dbReference>
<dbReference type="RefSeq" id="WP_087455420.1">
    <property type="nucleotide sequence ID" value="NZ_CP021434.1"/>
</dbReference>
<dbReference type="InterPro" id="IPR015500">
    <property type="entry name" value="Peptidase_S8_subtilisin-rel"/>
</dbReference>
<feature type="signal peptide" evidence="8">
    <location>
        <begin position="1"/>
        <end position="27"/>
    </location>
</feature>
<keyword evidence="12" id="KW-1185">Reference proteome</keyword>
<dbReference type="GO" id="GO:0006508">
    <property type="term" value="P:proteolysis"/>
    <property type="evidence" value="ECO:0007669"/>
    <property type="project" value="UniProtKB-KW"/>
</dbReference>
<organism evidence="11 12">
    <name type="scientific">Tumebacillus avium</name>
    <dbReference type="NCBI Taxonomy" id="1903704"/>
    <lineage>
        <taxon>Bacteria</taxon>
        <taxon>Bacillati</taxon>
        <taxon>Bacillota</taxon>
        <taxon>Bacilli</taxon>
        <taxon>Bacillales</taxon>
        <taxon>Alicyclobacillaceae</taxon>
        <taxon>Tumebacillus</taxon>
    </lineage>
</organism>
<dbReference type="CDD" id="cd07484">
    <property type="entry name" value="Peptidases_S8_Thermitase_like"/>
    <property type="match status" value="1"/>
</dbReference>
<dbReference type="SUPFAM" id="SSF52743">
    <property type="entry name" value="Subtilisin-like"/>
    <property type="match status" value="1"/>
</dbReference>
<evidence type="ECO:0000256" key="2">
    <source>
        <dbReference type="ARBA" id="ARBA00011073"/>
    </source>
</evidence>
<dbReference type="OrthoDB" id="9798386at2"/>
<evidence type="ECO:0000256" key="7">
    <source>
        <dbReference type="PROSITE-ProRule" id="PRU01240"/>
    </source>
</evidence>
<feature type="active site" description="Charge relay system" evidence="7">
    <location>
        <position position="153"/>
    </location>
</feature>
<evidence type="ECO:0000313" key="11">
    <source>
        <dbReference type="EMBL" id="ARU60032.1"/>
    </source>
</evidence>
<evidence type="ECO:0000256" key="8">
    <source>
        <dbReference type="SAM" id="SignalP"/>
    </source>
</evidence>
<gene>
    <name evidence="11" type="ORF">CBW65_02340</name>
</gene>
<dbReference type="InterPro" id="IPR034084">
    <property type="entry name" value="Thermitase-like_dom"/>
</dbReference>
<evidence type="ECO:0000256" key="4">
    <source>
        <dbReference type="ARBA" id="ARBA00022670"/>
    </source>
</evidence>
<feature type="active site" description="Charge relay system" evidence="7">
    <location>
        <position position="340"/>
    </location>
</feature>
<evidence type="ECO:0000259" key="10">
    <source>
        <dbReference type="Pfam" id="PF22148"/>
    </source>
</evidence>
<keyword evidence="3" id="KW-0964">Secreted</keyword>
<dbReference type="InterPro" id="IPR036852">
    <property type="entry name" value="Peptidase_S8/S53_dom_sf"/>
</dbReference>
<dbReference type="Proteomes" id="UP000195437">
    <property type="component" value="Chromosome"/>
</dbReference>
<dbReference type="PANTHER" id="PTHR43399:SF4">
    <property type="entry name" value="CELL WALL-ASSOCIATED PROTEASE"/>
    <property type="match status" value="1"/>
</dbReference>
<evidence type="ECO:0000256" key="6">
    <source>
        <dbReference type="ARBA" id="ARBA00022825"/>
    </source>
</evidence>
<dbReference type="EMBL" id="CP021434">
    <property type="protein sequence ID" value="ARU60032.1"/>
    <property type="molecule type" value="Genomic_DNA"/>
</dbReference>
<dbReference type="InterPro" id="IPR051048">
    <property type="entry name" value="Peptidase_S8/S53_subtilisin"/>
</dbReference>
<feature type="domain" description="Peptidase S8/S53" evidence="9">
    <location>
        <begin position="148"/>
        <end position="387"/>
    </location>
</feature>
<sequence length="406" mass="43272">MTVRTKRVRTFAALVLAGVLLPAHGSAQVESQFLIHDAESVEGMEFAPDRILVKISPDKMQKVLVKYGLTLQKKIGRSEWKLVGVPDGKAAEYAAKLAKDRDVQAAEPDYVMRMSKAPNDPSYFSQYHLQGLEMERAWEISTGSELQTVAILDTGVDLRHPDLAAKIVPGYDVVNGDWSADDDHGHGTHCAGIAAAIGNNGEGGSGVDAAAKIMPVKVLDASGRGYSSDIIDGVYFAVDAGADVLSLAFTGGVYQLAFQDAVDYAWSHDRFVVAAAGNQGSYQYAYPAAYSNVVAVASTDGSNALSYFSNRGMWVDLAAPGSSIYSTRMGGGMTTMSGTSMAAAAVAGLATLIRAEYPHASNDEVRDRLFAGAEQSAGTGSYFWYGHVNAYNSLLPFYCCRNSIIP</sequence>
<dbReference type="Gene3D" id="3.40.50.200">
    <property type="entry name" value="Peptidase S8/S53 domain"/>
    <property type="match status" value="1"/>
</dbReference>
<dbReference type="PROSITE" id="PS51892">
    <property type="entry name" value="SUBTILASE"/>
    <property type="match status" value="1"/>
</dbReference>
<dbReference type="InterPro" id="IPR022398">
    <property type="entry name" value="Peptidase_S8_His-AS"/>
</dbReference>
<dbReference type="InterPro" id="IPR054399">
    <property type="entry name" value="Fervidolysin-like_N_prodom"/>
</dbReference>
<keyword evidence="4 7" id="KW-0645">Protease</keyword>
<dbReference type="Pfam" id="PF22148">
    <property type="entry name" value="Fervidolysin_NPro-like"/>
    <property type="match status" value="1"/>
</dbReference>
<evidence type="ECO:0000256" key="1">
    <source>
        <dbReference type="ARBA" id="ARBA00004613"/>
    </source>
</evidence>